<evidence type="ECO:0000256" key="2">
    <source>
        <dbReference type="ARBA" id="ARBA00004193"/>
    </source>
</evidence>
<feature type="chain" id="PRO_5027141064" description="Phosphate-binding protein" evidence="12">
    <location>
        <begin position="30"/>
        <end position="297"/>
    </location>
</feature>
<organism evidence="14 15">
    <name type="scientific">Loigolactobacillus bifermentans DSM 20003</name>
    <dbReference type="NCBI Taxonomy" id="1423726"/>
    <lineage>
        <taxon>Bacteria</taxon>
        <taxon>Bacillati</taxon>
        <taxon>Bacillota</taxon>
        <taxon>Bacilli</taxon>
        <taxon>Lactobacillales</taxon>
        <taxon>Lactobacillaceae</taxon>
        <taxon>Loigolactobacillus</taxon>
    </lineage>
</organism>
<comment type="function">
    <text evidence="1">Part of the ABC transporter complex PstSACB involved in phosphate import.</text>
</comment>
<dbReference type="CDD" id="cd13653">
    <property type="entry name" value="PBP2_phosphate_like_1"/>
    <property type="match status" value="1"/>
</dbReference>
<evidence type="ECO:0000256" key="1">
    <source>
        <dbReference type="ARBA" id="ARBA00002841"/>
    </source>
</evidence>
<dbReference type="GO" id="GO:0006817">
    <property type="term" value="P:phosphate ion transport"/>
    <property type="evidence" value="ECO:0007669"/>
    <property type="project" value="UniProtKB-UniRule"/>
</dbReference>
<keyword evidence="9" id="KW-0472">Membrane</keyword>
<feature type="domain" description="PBP" evidence="13">
    <location>
        <begin position="35"/>
        <end position="264"/>
    </location>
</feature>
<name>A0A0R1GEM5_9LACO</name>
<proteinExistence type="inferred from homology"/>
<dbReference type="Proteomes" id="UP000051461">
    <property type="component" value="Unassembled WGS sequence"/>
</dbReference>
<comment type="similarity">
    <text evidence="3 12">Belongs to the PstS family.</text>
</comment>
<evidence type="ECO:0000256" key="7">
    <source>
        <dbReference type="ARBA" id="ARBA00022592"/>
    </source>
</evidence>
<keyword evidence="6 12" id="KW-1003">Cell membrane</keyword>
<dbReference type="PANTHER" id="PTHR30570:SF4">
    <property type="entry name" value="PHOSPHATE-BINDING PROTEIN PSTS 1"/>
    <property type="match status" value="1"/>
</dbReference>
<evidence type="ECO:0000256" key="4">
    <source>
        <dbReference type="ARBA" id="ARBA00011529"/>
    </source>
</evidence>
<evidence type="ECO:0000259" key="13">
    <source>
        <dbReference type="Pfam" id="PF12849"/>
    </source>
</evidence>
<dbReference type="InterPro" id="IPR011862">
    <property type="entry name" value="Phos-bd"/>
</dbReference>
<comment type="function">
    <text evidence="12">Involved in the system for phosphate transport across the cytoplasmic membrane.</text>
</comment>
<dbReference type="EMBL" id="AZDA01000138">
    <property type="protein sequence ID" value="KRK32700.1"/>
    <property type="molecule type" value="Genomic_DNA"/>
</dbReference>
<sequence length="297" mass="31391">MMKKGKIFSALIAVTITGGLLASCGSSNAKNASSAKASPTKITAVGSTALQPLVEQAAKDYQNKHSNVTINVQGGGSGTGLSQIQSGAVTIGNSDIFAAQQTGITASKLVDHRVAVVGMTPVVNRDVTVKNLTMAQLKAIFTGKVTNWKQVGGKDEKINVVNRAQGSGTRATFEAAVLKGAKALKAQEQDSNGTVQKIVSSTPGTISYLAFSYVNKNIKALSIDNVKPTATNVTTNKWQIWSYEHMYTKGQPNAATQKFLNYIDSKQVQNGLVQKLGYISVHDMQVTKNAAGTVKQQ</sequence>
<dbReference type="NCBIfam" id="TIGR02136">
    <property type="entry name" value="ptsS_2"/>
    <property type="match status" value="1"/>
</dbReference>
<evidence type="ECO:0000313" key="14">
    <source>
        <dbReference type="EMBL" id="KRK32700.1"/>
    </source>
</evidence>
<dbReference type="InterPro" id="IPR050811">
    <property type="entry name" value="Phosphate_ABC_transporter"/>
</dbReference>
<evidence type="ECO:0000256" key="3">
    <source>
        <dbReference type="ARBA" id="ARBA00008725"/>
    </source>
</evidence>
<accession>A0A0R1GEM5</accession>
<comment type="caution">
    <text evidence="14">The sequence shown here is derived from an EMBL/GenBank/DDBJ whole genome shotgun (WGS) entry which is preliminary data.</text>
</comment>
<evidence type="ECO:0000256" key="10">
    <source>
        <dbReference type="ARBA" id="ARBA00023139"/>
    </source>
</evidence>
<feature type="signal peptide" evidence="12">
    <location>
        <begin position="1"/>
        <end position="29"/>
    </location>
</feature>
<keyword evidence="15" id="KW-1185">Reference proteome</keyword>
<evidence type="ECO:0000256" key="6">
    <source>
        <dbReference type="ARBA" id="ARBA00022475"/>
    </source>
</evidence>
<keyword evidence="8 12" id="KW-0732">Signal</keyword>
<protein>
    <recommendedName>
        <fullName evidence="12">Phosphate-binding protein</fullName>
    </recommendedName>
</protein>
<gene>
    <name evidence="14" type="ORF">FC07_GL001894</name>
</gene>
<evidence type="ECO:0000313" key="15">
    <source>
        <dbReference type="Proteomes" id="UP000051461"/>
    </source>
</evidence>
<dbReference type="Gene3D" id="3.40.190.10">
    <property type="entry name" value="Periplasmic binding protein-like II"/>
    <property type="match status" value="2"/>
</dbReference>
<dbReference type="FunFam" id="3.40.190.10:FF:000107">
    <property type="entry name" value="Phosphate ABC transporter, phosphate-binding protein"/>
    <property type="match status" value="1"/>
</dbReference>
<dbReference type="SUPFAM" id="SSF53850">
    <property type="entry name" value="Periplasmic binding protein-like II"/>
    <property type="match status" value="1"/>
</dbReference>
<keyword evidence="7 12" id="KW-0592">Phosphate transport</keyword>
<evidence type="ECO:0000256" key="11">
    <source>
        <dbReference type="ARBA" id="ARBA00023288"/>
    </source>
</evidence>
<evidence type="ECO:0000256" key="9">
    <source>
        <dbReference type="ARBA" id="ARBA00023136"/>
    </source>
</evidence>
<dbReference type="AlphaFoldDB" id="A0A0R1GEM5"/>
<comment type="subunit">
    <text evidence="4 12">The complex is composed of two ATP-binding proteins (PstB), two transmembrane proteins (PstC and PstA) and a solute-binding protein (PstS).</text>
</comment>
<dbReference type="GO" id="GO:0005886">
    <property type="term" value="C:plasma membrane"/>
    <property type="evidence" value="ECO:0007669"/>
    <property type="project" value="UniProtKB-SubCell"/>
</dbReference>
<dbReference type="PATRIC" id="fig|1423726.3.peg.1965"/>
<keyword evidence="5 12" id="KW-0813">Transport</keyword>
<evidence type="ECO:0000256" key="12">
    <source>
        <dbReference type="RuleBase" id="RU367119"/>
    </source>
</evidence>
<dbReference type="PROSITE" id="PS51257">
    <property type="entry name" value="PROKAR_LIPOPROTEIN"/>
    <property type="match status" value="1"/>
</dbReference>
<reference evidence="14 15" key="1">
    <citation type="journal article" date="2015" name="Genome Announc.">
        <title>Expanding the biotechnology potential of lactobacilli through comparative genomics of 213 strains and associated genera.</title>
        <authorList>
            <person name="Sun Z."/>
            <person name="Harris H.M."/>
            <person name="McCann A."/>
            <person name="Guo C."/>
            <person name="Argimon S."/>
            <person name="Zhang W."/>
            <person name="Yang X."/>
            <person name="Jeffery I.B."/>
            <person name="Cooney J.C."/>
            <person name="Kagawa T.F."/>
            <person name="Liu W."/>
            <person name="Song Y."/>
            <person name="Salvetti E."/>
            <person name="Wrobel A."/>
            <person name="Rasinkangas P."/>
            <person name="Parkhill J."/>
            <person name="Rea M.C."/>
            <person name="O'Sullivan O."/>
            <person name="Ritari J."/>
            <person name="Douillard F.P."/>
            <person name="Paul Ross R."/>
            <person name="Yang R."/>
            <person name="Briner A.E."/>
            <person name="Felis G.E."/>
            <person name="de Vos W.M."/>
            <person name="Barrangou R."/>
            <person name="Klaenhammer T.R."/>
            <person name="Caufield P.W."/>
            <person name="Cui Y."/>
            <person name="Zhang H."/>
            <person name="O'Toole P.W."/>
        </authorList>
    </citation>
    <scope>NUCLEOTIDE SEQUENCE [LARGE SCALE GENOMIC DNA]</scope>
    <source>
        <strain evidence="14 15">DSM 20003</strain>
    </source>
</reference>
<comment type="subcellular location">
    <subcellularLocation>
        <location evidence="2 12">Cell membrane</location>
        <topology evidence="2 12">Lipid-anchor</topology>
    </subcellularLocation>
</comment>
<dbReference type="PANTHER" id="PTHR30570">
    <property type="entry name" value="PERIPLASMIC PHOSPHATE BINDING COMPONENT OF PHOSPHATE ABC TRANSPORTER"/>
    <property type="match status" value="1"/>
</dbReference>
<evidence type="ECO:0000256" key="8">
    <source>
        <dbReference type="ARBA" id="ARBA00022729"/>
    </source>
</evidence>
<evidence type="ECO:0000256" key="5">
    <source>
        <dbReference type="ARBA" id="ARBA00022448"/>
    </source>
</evidence>
<dbReference type="Pfam" id="PF12849">
    <property type="entry name" value="PBP_like_2"/>
    <property type="match status" value="1"/>
</dbReference>
<keyword evidence="11 12" id="KW-0449">Lipoprotein</keyword>
<dbReference type="GO" id="GO:0042301">
    <property type="term" value="F:phosphate ion binding"/>
    <property type="evidence" value="ECO:0007669"/>
    <property type="project" value="UniProtKB-UniRule"/>
</dbReference>
<dbReference type="InterPro" id="IPR024370">
    <property type="entry name" value="PBP_domain"/>
</dbReference>
<keyword evidence="10 12" id="KW-0564">Palmitate</keyword>
<dbReference type="STRING" id="1423726.FC07_GL001894"/>